<dbReference type="EMBL" id="JADFTS010000006">
    <property type="protein sequence ID" value="KAF9603881.1"/>
    <property type="molecule type" value="Genomic_DNA"/>
</dbReference>
<accession>A0A835LY91</accession>
<evidence type="ECO:0000313" key="18">
    <source>
        <dbReference type="Proteomes" id="UP000631114"/>
    </source>
</evidence>
<dbReference type="GO" id="GO:0045003">
    <property type="term" value="P:double-strand break repair via synthesis-dependent strand annealing"/>
    <property type="evidence" value="ECO:0007669"/>
    <property type="project" value="TreeGrafter"/>
</dbReference>
<dbReference type="InterPro" id="IPR000330">
    <property type="entry name" value="SNF2_N"/>
</dbReference>
<keyword evidence="12" id="KW-0539">Nucleus</keyword>
<dbReference type="GO" id="GO:0015616">
    <property type="term" value="F:DNA translocase activity"/>
    <property type="evidence" value="ECO:0007669"/>
    <property type="project" value="TreeGrafter"/>
</dbReference>
<evidence type="ECO:0000313" key="17">
    <source>
        <dbReference type="EMBL" id="KAF9603881.1"/>
    </source>
</evidence>
<sequence>MREEEEEEMSSSDSDSDSDSDSSDEYVVDVESSNDDEKAEKQSQNKKSLNVEALVRGNLVVKRQALIPRVLSVSEGAAIARKPFKPPCNEGYSDKKGELSRRLYARKRFVPWGSNRPVLISITNVLYGTNNVEEDVKEETVSLPPGVEPLVLWQPEEVGEGCGNSTVIEVDLLLVRFLRPHQREGVQFMFDCVSGLLSSSSISGCILADDMGLGKTLQSITLLYTLLRQGFEAEPMVKKAIIVTPTSLVTNWESEIKKWVGDRIQLVALCESTREDVVSGIDSFIRPRSPFKVLIVSYETFRMHASKFNKSGSCDLLICDEAHRLKNDQTLTNRALATLSCKRRILLSGTPMQNDLEEFFAMVNFTNPGVLGDAAYFRRYYEAPIVSGREPTASEDERKLGVERSGELSGKVNQFILRRTNALLSNHLPPKIVEVVCCKLTPLQSNLYNHFIHSKNVKRVIAEEMKQSKILAYITALKKLCNHPKLIYDTIKSGTPGMSGFEDCIRFFPPEMFSGRSGSWTGGDGFWVELSGKMHVLARLLAHLRRKTDDRIVLVSNYTQTLDLFAQLCRERRYPYLRLDGTTSISKRQKLVNCFNDPSKDEFAFLLSSKAGGCGLNLIGGNRLVLFDPDWNPANDKQAAARVWRDGQKKRVYIYRFLSTGTIEEKVYQRQMSKEGLQKVIQQEQIENDSAQGNTLSTEDLRDLFTFHENSRSEIHEKMNCIRCTTCNLEVESSDTVRNVGAGSDSGDVCEVDEDDIGGFAAISGCLHKLKNSEKQIGSPLEEDLGSWGHHISPTSVPDAILQASAGDEVTFVFTNQVDGKLIPIESTRLKPREVETHQAHSGFTGRTKNQRSPFLSQPRPQQTPTISCNTTSTISRTPTPFTPLQSGSIKLARTCPKTTTPVPTKPRTSLAKHLPLKRSSAESVGNDDDFM</sequence>
<evidence type="ECO:0000256" key="4">
    <source>
        <dbReference type="ARBA" id="ARBA00022741"/>
    </source>
</evidence>
<dbReference type="GO" id="GO:0016787">
    <property type="term" value="F:hydrolase activity"/>
    <property type="evidence" value="ECO:0007669"/>
    <property type="project" value="UniProtKB-KW"/>
</dbReference>
<dbReference type="CDD" id="cd18004">
    <property type="entry name" value="DEXHc_RAD54"/>
    <property type="match status" value="1"/>
</dbReference>
<dbReference type="InterPro" id="IPR014001">
    <property type="entry name" value="Helicase_ATP-bd"/>
</dbReference>
<evidence type="ECO:0000256" key="7">
    <source>
        <dbReference type="ARBA" id="ARBA00022801"/>
    </source>
</evidence>
<keyword evidence="7" id="KW-0378">Hydrolase</keyword>
<dbReference type="SMART" id="SM00490">
    <property type="entry name" value="HELICc"/>
    <property type="match status" value="1"/>
</dbReference>
<dbReference type="PANTHER" id="PTHR45629">
    <property type="entry name" value="SNF2/RAD54 FAMILY MEMBER"/>
    <property type="match status" value="1"/>
</dbReference>
<dbReference type="InterPro" id="IPR027417">
    <property type="entry name" value="P-loop_NTPase"/>
</dbReference>
<evidence type="ECO:0000256" key="13">
    <source>
        <dbReference type="ARBA" id="ARBA00023306"/>
    </source>
</evidence>
<keyword evidence="13" id="KW-0131">Cell cycle</keyword>
<proteinExistence type="inferred from homology"/>
<feature type="compositionally biased region" description="Polar residues" evidence="14">
    <location>
        <begin position="840"/>
        <end position="889"/>
    </location>
</feature>
<evidence type="ECO:0000256" key="5">
    <source>
        <dbReference type="ARBA" id="ARBA00022763"/>
    </source>
</evidence>
<dbReference type="PROSITE" id="PS51194">
    <property type="entry name" value="HELICASE_CTER"/>
    <property type="match status" value="1"/>
</dbReference>
<feature type="region of interest" description="Disordered" evidence="14">
    <location>
        <begin position="833"/>
        <end position="932"/>
    </location>
</feature>
<dbReference type="SUPFAM" id="SSF52540">
    <property type="entry name" value="P-loop containing nucleoside triphosphate hydrolases"/>
    <property type="match status" value="2"/>
</dbReference>
<keyword evidence="8" id="KW-0347">Helicase</keyword>
<evidence type="ECO:0000256" key="12">
    <source>
        <dbReference type="ARBA" id="ARBA00023242"/>
    </source>
</evidence>
<evidence type="ECO:0000259" key="15">
    <source>
        <dbReference type="PROSITE" id="PS51192"/>
    </source>
</evidence>
<dbReference type="FunFam" id="3.40.50.10810:FF:000021">
    <property type="entry name" value="DNA repair and recombination protein RAD54"/>
    <property type="match status" value="1"/>
</dbReference>
<dbReference type="Pfam" id="PF00271">
    <property type="entry name" value="Helicase_C"/>
    <property type="match status" value="1"/>
</dbReference>
<evidence type="ECO:0000259" key="16">
    <source>
        <dbReference type="PROSITE" id="PS51194"/>
    </source>
</evidence>
<dbReference type="Gene3D" id="3.40.50.300">
    <property type="entry name" value="P-loop containing nucleotide triphosphate hydrolases"/>
    <property type="match status" value="1"/>
</dbReference>
<evidence type="ECO:0000256" key="1">
    <source>
        <dbReference type="ARBA" id="ARBA00004123"/>
    </source>
</evidence>
<feature type="compositionally biased region" description="Low complexity" evidence="14">
    <location>
        <begin position="894"/>
        <end position="909"/>
    </location>
</feature>
<evidence type="ECO:0008006" key="19">
    <source>
        <dbReference type="Google" id="ProtNLM"/>
    </source>
</evidence>
<dbReference type="PANTHER" id="PTHR45629:SF7">
    <property type="entry name" value="DNA EXCISION REPAIR PROTEIN ERCC-6-RELATED"/>
    <property type="match status" value="1"/>
</dbReference>
<reference evidence="17 18" key="1">
    <citation type="submission" date="2020-10" db="EMBL/GenBank/DDBJ databases">
        <title>The Coptis chinensis genome and diversification of protoberbering-type alkaloids.</title>
        <authorList>
            <person name="Wang B."/>
            <person name="Shu S."/>
            <person name="Song C."/>
            <person name="Liu Y."/>
        </authorList>
    </citation>
    <scope>NUCLEOTIDE SEQUENCE [LARGE SCALE GENOMIC DNA]</scope>
    <source>
        <strain evidence="17">HL-2020</strain>
        <tissue evidence="17">Leaf</tissue>
    </source>
</reference>
<dbReference type="Pfam" id="PF00176">
    <property type="entry name" value="SNF2-rel_dom"/>
    <property type="match status" value="1"/>
</dbReference>
<protein>
    <recommendedName>
        <fullName evidence="19">DNA repair and recombination protein RAD54</fullName>
    </recommendedName>
</protein>
<name>A0A835LY91_9MAGN</name>
<dbReference type="InterPro" id="IPR038718">
    <property type="entry name" value="SNF2-like_sf"/>
</dbReference>
<keyword evidence="10" id="KW-0238">DNA-binding</keyword>
<dbReference type="PROSITE" id="PS51192">
    <property type="entry name" value="HELICASE_ATP_BIND_1"/>
    <property type="match status" value="1"/>
</dbReference>
<dbReference type="Gene3D" id="1.20.120.850">
    <property type="entry name" value="SWI2/SNF2 ATPases, N-terminal domain"/>
    <property type="match status" value="1"/>
</dbReference>
<dbReference type="GO" id="GO:0005524">
    <property type="term" value="F:ATP binding"/>
    <property type="evidence" value="ECO:0007669"/>
    <property type="project" value="UniProtKB-KW"/>
</dbReference>
<feature type="region of interest" description="Disordered" evidence="14">
    <location>
        <begin position="1"/>
        <end position="46"/>
    </location>
</feature>
<dbReference type="SMART" id="SM00487">
    <property type="entry name" value="DEXDc"/>
    <property type="match status" value="1"/>
</dbReference>
<comment type="caution">
    <text evidence="17">The sequence shown here is derived from an EMBL/GenBank/DDBJ whole genome shotgun (WGS) entry which is preliminary data.</text>
</comment>
<dbReference type="FunFam" id="1.20.120.850:FF:000028">
    <property type="entry name" value="Predicted protein"/>
    <property type="match status" value="1"/>
</dbReference>
<evidence type="ECO:0000256" key="3">
    <source>
        <dbReference type="ARBA" id="ARBA00022618"/>
    </source>
</evidence>
<evidence type="ECO:0000256" key="14">
    <source>
        <dbReference type="SAM" id="MobiDB-lite"/>
    </source>
</evidence>
<dbReference type="GO" id="GO:0005634">
    <property type="term" value="C:nucleus"/>
    <property type="evidence" value="ECO:0007669"/>
    <property type="project" value="UniProtKB-SubCell"/>
</dbReference>
<dbReference type="Gene3D" id="3.40.50.10810">
    <property type="entry name" value="Tandem AAA-ATPase domain"/>
    <property type="match status" value="1"/>
</dbReference>
<feature type="compositionally biased region" description="Acidic residues" evidence="14">
    <location>
        <begin position="1"/>
        <end position="34"/>
    </location>
</feature>
<dbReference type="CDD" id="cd18793">
    <property type="entry name" value="SF2_C_SNF"/>
    <property type="match status" value="1"/>
</dbReference>
<gene>
    <name evidence="17" type="ORF">IFM89_038139</name>
</gene>
<evidence type="ECO:0000256" key="8">
    <source>
        <dbReference type="ARBA" id="ARBA00022806"/>
    </source>
</evidence>
<dbReference type="FunFam" id="3.40.50.300:FF:000332">
    <property type="entry name" value="DNA repair and recombination protein RAD54-like"/>
    <property type="match status" value="1"/>
</dbReference>
<organism evidence="17 18">
    <name type="scientific">Coptis chinensis</name>
    <dbReference type="NCBI Taxonomy" id="261450"/>
    <lineage>
        <taxon>Eukaryota</taxon>
        <taxon>Viridiplantae</taxon>
        <taxon>Streptophyta</taxon>
        <taxon>Embryophyta</taxon>
        <taxon>Tracheophyta</taxon>
        <taxon>Spermatophyta</taxon>
        <taxon>Magnoliopsida</taxon>
        <taxon>Ranunculales</taxon>
        <taxon>Ranunculaceae</taxon>
        <taxon>Coptidoideae</taxon>
        <taxon>Coptis</taxon>
    </lineage>
</organism>
<dbReference type="GO" id="GO:0003677">
    <property type="term" value="F:DNA binding"/>
    <property type="evidence" value="ECO:0007669"/>
    <property type="project" value="UniProtKB-KW"/>
</dbReference>
<dbReference type="GO" id="GO:0051301">
    <property type="term" value="P:cell division"/>
    <property type="evidence" value="ECO:0007669"/>
    <property type="project" value="UniProtKB-KW"/>
</dbReference>
<dbReference type="InterPro" id="IPR049730">
    <property type="entry name" value="SNF2/RAD54-like_C"/>
</dbReference>
<feature type="domain" description="Helicase C-terminal" evidence="16">
    <location>
        <begin position="536"/>
        <end position="692"/>
    </location>
</feature>
<keyword evidence="9" id="KW-0067">ATP-binding</keyword>
<comment type="subcellular location">
    <subcellularLocation>
        <location evidence="1">Nucleus</location>
    </subcellularLocation>
</comment>
<dbReference type="InterPro" id="IPR001650">
    <property type="entry name" value="Helicase_C-like"/>
</dbReference>
<keyword evidence="3" id="KW-0132">Cell division</keyword>
<dbReference type="InterPro" id="IPR050496">
    <property type="entry name" value="SNF2_RAD54_helicase_repair"/>
</dbReference>
<dbReference type="GO" id="GO:0004386">
    <property type="term" value="F:helicase activity"/>
    <property type="evidence" value="ECO:0007669"/>
    <property type="project" value="UniProtKB-KW"/>
</dbReference>
<keyword evidence="5" id="KW-0227">DNA damage</keyword>
<comment type="similarity">
    <text evidence="2">Belongs to the SNF2/RAD54 helicase family.</text>
</comment>
<dbReference type="AlphaFoldDB" id="A0A835LY91"/>
<evidence type="ECO:0000256" key="11">
    <source>
        <dbReference type="ARBA" id="ARBA00023204"/>
    </source>
</evidence>
<keyword evidence="6" id="KW-0498">Mitosis</keyword>
<evidence type="ECO:0000256" key="9">
    <source>
        <dbReference type="ARBA" id="ARBA00022840"/>
    </source>
</evidence>
<dbReference type="Proteomes" id="UP000631114">
    <property type="component" value="Unassembled WGS sequence"/>
</dbReference>
<keyword evidence="4" id="KW-0547">Nucleotide-binding</keyword>
<keyword evidence="11" id="KW-0234">DNA repair</keyword>
<evidence type="ECO:0000256" key="10">
    <source>
        <dbReference type="ARBA" id="ARBA00023125"/>
    </source>
</evidence>
<evidence type="ECO:0000256" key="6">
    <source>
        <dbReference type="ARBA" id="ARBA00022776"/>
    </source>
</evidence>
<dbReference type="OrthoDB" id="413460at2759"/>
<evidence type="ECO:0000256" key="2">
    <source>
        <dbReference type="ARBA" id="ARBA00007025"/>
    </source>
</evidence>
<feature type="domain" description="Helicase ATP-binding" evidence="15">
    <location>
        <begin position="196"/>
        <end position="369"/>
    </location>
</feature>
<keyword evidence="18" id="KW-1185">Reference proteome</keyword>
<dbReference type="GO" id="GO:0007131">
    <property type="term" value="P:reciprocal meiotic recombination"/>
    <property type="evidence" value="ECO:0007669"/>
    <property type="project" value="TreeGrafter"/>
</dbReference>